<gene>
    <name evidence="1" type="ORF">EJ08DRAFT_19060</name>
</gene>
<comment type="caution">
    <text evidence="1">The sequence shown here is derived from an EMBL/GenBank/DDBJ whole genome shotgun (WGS) entry which is preliminary data.</text>
</comment>
<evidence type="ECO:0000313" key="2">
    <source>
        <dbReference type="Proteomes" id="UP000800235"/>
    </source>
</evidence>
<protein>
    <submittedName>
        <fullName evidence="1">Uncharacterized protein</fullName>
    </submittedName>
</protein>
<dbReference type="Proteomes" id="UP000800235">
    <property type="component" value="Unassembled WGS sequence"/>
</dbReference>
<sequence>MAPHGAPKAQSNAAGSNILKSRRIRAIIPTPIFAKRVAQSKPSVQKLMGNLARKHHRPAKSISLFESLPYDIHCHIFSHLAEPLSMYKTRAYPRTQEELQQMWGIPWDTGVLLQHPLYKLAAICRIMRTNVENYCKHLLSKQDPGSLVFGMPNSYPKTHAEWAKAVEERVQLQLSFRGWDKWTKQIPVNPPYRVMWVEFAYRKCKICYKSTARRGTWAYMSWVCHRCDWKVWPIMYHQDITHQTCLRRLHFSDPEAIFPGSGLQPLPCAYENTFGKCYLTEDVQAMVEYVQKHDPTGCISKEIHDKKGATLVLTAQDGTEIAIDTRLEPPVRRLRREGLRCIS</sequence>
<keyword evidence="2" id="KW-1185">Reference proteome</keyword>
<dbReference type="AlphaFoldDB" id="A0A9P4U0T8"/>
<dbReference type="EMBL" id="MU007018">
    <property type="protein sequence ID" value="KAF2433939.1"/>
    <property type="molecule type" value="Genomic_DNA"/>
</dbReference>
<name>A0A9P4U0T8_9PEZI</name>
<proteinExistence type="predicted"/>
<reference evidence="1" key="1">
    <citation type="journal article" date="2020" name="Stud. Mycol.">
        <title>101 Dothideomycetes genomes: a test case for predicting lifestyles and emergence of pathogens.</title>
        <authorList>
            <person name="Haridas S."/>
            <person name="Albert R."/>
            <person name="Binder M."/>
            <person name="Bloem J."/>
            <person name="Labutti K."/>
            <person name="Salamov A."/>
            <person name="Andreopoulos B."/>
            <person name="Baker S."/>
            <person name="Barry K."/>
            <person name="Bills G."/>
            <person name="Bluhm B."/>
            <person name="Cannon C."/>
            <person name="Castanera R."/>
            <person name="Culley D."/>
            <person name="Daum C."/>
            <person name="Ezra D."/>
            <person name="Gonzalez J."/>
            <person name="Henrissat B."/>
            <person name="Kuo A."/>
            <person name="Liang C."/>
            <person name="Lipzen A."/>
            <person name="Lutzoni F."/>
            <person name="Magnuson J."/>
            <person name="Mondo S."/>
            <person name="Nolan M."/>
            <person name="Ohm R."/>
            <person name="Pangilinan J."/>
            <person name="Park H.-J."/>
            <person name="Ramirez L."/>
            <person name="Alfaro M."/>
            <person name="Sun H."/>
            <person name="Tritt A."/>
            <person name="Yoshinaga Y."/>
            <person name="Zwiers L.-H."/>
            <person name="Turgeon B."/>
            <person name="Goodwin S."/>
            <person name="Spatafora J."/>
            <person name="Crous P."/>
            <person name="Grigoriev I."/>
        </authorList>
    </citation>
    <scope>NUCLEOTIDE SEQUENCE</scope>
    <source>
        <strain evidence="1">CBS 130266</strain>
    </source>
</reference>
<evidence type="ECO:0000313" key="1">
    <source>
        <dbReference type="EMBL" id="KAF2433939.1"/>
    </source>
</evidence>
<accession>A0A9P4U0T8</accession>
<organism evidence="1 2">
    <name type="scientific">Tothia fuscella</name>
    <dbReference type="NCBI Taxonomy" id="1048955"/>
    <lineage>
        <taxon>Eukaryota</taxon>
        <taxon>Fungi</taxon>
        <taxon>Dikarya</taxon>
        <taxon>Ascomycota</taxon>
        <taxon>Pezizomycotina</taxon>
        <taxon>Dothideomycetes</taxon>
        <taxon>Pleosporomycetidae</taxon>
        <taxon>Venturiales</taxon>
        <taxon>Cylindrosympodiaceae</taxon>
        <taxon>Tothia</taxon>
    </lineage>
</organism>